<name>A0A7G1HUN2_9BACT</name>
<protein>
    <recommendedName>
        <fullName evidence="1">DUF4886 domain-containing protein</fullName>
    </recommendedName>
</protein>
<dbReference type="InterPro" id="IPR032616">
    <property type="entry name" value="DUF4886"/>
</dbReference>
<dbReference type="Pfam" id="PF16227">
    <property type="entry name" value="DUF4886"/>
    <property type="match status" value="1"/>
</dbReference>
<gene>
    <name evidence="2" type="ORF">Cop2CBH44_10860</name>
</gene>
<feature type="domain" description="DUF4886" evidence="1">
    <location>
        <begin position="107"/>
        <end position="348"/>
    </location>
</feature>
<proteinExistence type="predicted"/>
<evidence type="ECO:0000313" key="3">
    <source>
        <dbReference type="Proteomes" id="UP000594042"/>
    </source>
</evidence>
<dbReference type="GO" id="GO:0016788">
    <property type="term" value="F:hydrolase activity, acting on ester bonds"/>
    <property type="evidence" value="ECO:0007669"/>
    <property type="project" value="UniProtKB-ARBA"/>
</dbReference>
<dbReference type="Gene3D" id="3.40.50.1110">
    <property type="entry name" value="SGNH hydrolase"/>
    <property type="match status" value="1"/>
</dbReference>
<keyword evidence="3" id="KW-1185">Reference proteome</keyword>
<dbReference type="AlphaFoldDB" id="A0A7G1HUN2"/>
<dbReference type="RefSeq" id="WP_200755697.1">
    <property type="nucleotide sequence ID" value="NZ_AP023322.1"/>
</dbReference>
<dbReference type="EMBL" id="AP023322">
    <property type="protein sequence ID" value="BCI62733.1"/>
    <property type="molecule type" value="Genomic_DNA"/>
</dbReference>
<dbReference type="KEGG" id="copr:Cop2CBH44_10860"/>
<evidence type="ECO:0000313" key="2">
    <source>
        <dbReference type="EMBL" id="BCI62733.1"/>
    </source>
</evidence>
<dbReference type="InterPro" id="IPR036514">
    <property type="entry name" value="SGNH_hydro_sf"/>
</dbReference>
<dbReference type="Proteomes" id="UP000594042">
    <property type="component" value="Chromosome"/>
</dbReference>
<organism evidence="2 3">
    <name type="scientific">Coprobacter secundus subsp. similis</name>
    <dbReference type="NCBI Taxonomy" id="2751153"/>
    <lineage>
        <taxon>Bacteria</taxon>
        <taxon>Pseudomonadati</taxon>
        <taxon>Bacteroidota</taxon>
        <taxon>Bacteroidia</taxon>
        <taxon>Bacteroidales</taxon>
        <taxon>Barnesiellaceae</taxon>
        <taxon>Coprobacter</taxon>
    </lineage>
</organism>
<evidence type="ECO:0000259" key="1">
    <source>
        <dbReference type="Pfam" id="PF16227"/>
    </source>
</evidence>
<accession>A0A7G1HUN2</accession>
<reference evidence="3" key="1">
    <citation type="submission" date="2020-07" db="EMBL/GenBank/DDBJ databases">
        <title>Complete genome sequencing of Coprobacter sp. strain 2CBH44.</title>
        <authorList>
            <person name="Sakamoto M."/>
            <person name="Murakami T."/>
            <person name="Mori H."/>
        </authorList>
    </citation>
    <scope>NUCLEOTIDE SEQUENCE [LARGE SCALE GENOMIC DNA]</scope>
    <source>
        <strain evidence="3">2CBH44</strain>
    </source>
</reference>
<sequence length="651" mass="73171">MDISEQTHFHVDVYAVDQDQFTFNMRNGSASTMMGPTTFINKVPKGQWIRYDFALKELDGYDSFELTNLGRLFIGSRHANFKGTYYFDNLYFYKVEEVEPEVDAIRVLSIGNSFSEDAVENYLYDLGQAEETNFIIGNMCIDGASLENHWNNANEDLGVYSYRKIGIAGEKTINLNMKLSQVFSDEKWDYVVFQQDSKNSGVYDSYFPYLNNLLNYAKEKSINTDTKYGLHLTWAYAQAYTNESFEIYNRNQLEMYTAIVDAVNRVAQSENIDIVIPVGTAIQNARTSFLGDNLNRDNLHLDKSIGRYTAACTWYEILTGKSVVKNLYAPGNMTPIMIEIAQNAAHNAVSAPKNVTDMSIDYVLPDSELFELEAPVNIDFGSILTETPWNNMCMFEVGAYIHGMLNMDGEITPFKIENRTTFGGVNIDNSGNSLTISNWQLPAKATSDSFWGNAGEPIDGTVVESGIFFVSGLNPQKCYDFVMFSSCTASDYREVSFKVVGKNEGIAYVNSSGNTTKQVVVESIVPDIDGTVKIVVGAGPDNDNANKMYYINALQIRQNDKMITSCNGVNVVTIRAYPNPALDDIKIYGLNPNVVYEYQVVGIDGRIVQTGIYNNDNIDISYLRPSCYVIVLENKITKERLQFSFIKGKYK</sequence>